<comment type="caution">
    <text evidence="1">The sequence shown here is derived from an EMBL/GenBank/DDBJ whole genome shotgun (WGS) entry which is preliminary data.</text>
</comment>
<dbReference type="AlphaFoldDB" id="A0A4R6W9Q9"/>
<sequence>MKHVEFRAFFIGLTLFLNLGSLNAQEQKNGKDLIQMSIGEANKWANTRYLLYSVVGPSNNSGMGNERSFLIDKKTGDCRFEGTNKNNESLVLLFNYKTKKVKRYFVNTEESKENPNSIMDNILGQFFKDTQILFLPAFLSDSPSSITDVSQKVINTDKLNVISFTNMPTLGDDNVNGKITLTNKGDIKSISVGNIEYKTSAIKDIGEGILLPTVFENHSSYRFQIVAAFTDVETGKFTNI</sequence>
<accession>A0A4R6W9Q9</accession>
<keyword evidence="2" id="KW-1185">Reference proteome</keyword>
<gene>
    <name evidence="1" type="ORF">CLV99_3588</name>
</gene>
<dbReference type="EMBL" id="SNYV01000016">
    <property type="protein sequence ID" value="TDQ75894.1"/>
    <property type="molecule type" value="Genomic_DNA"/>
</dbReference>
<evidence type="ECO:0000313" key="2">
    <source>
        <dbReference type="Proteomes" id="UP000295292"/>
    </source>
</evidence>
<organism evidence="1 2">
    <name type="scientific">Sphingobacterium yanglingense</name>
    <dbReference type="NCBI Taxonomy" id="1437280"/>
    <lineage>
        <taxon>Bacteria</taxon>
        <taxon>Pseudomonadati</taxon>
        <taxon>Bacteroidota</taxon>
        <taxon>Sphingobacteriia</taxon>
        <taxon>Sphingobacteriales</taxon>
        <taxon>Sphingobacteriaceae</taxon>
        <taxon>Sphingobacterium</taxon>
    </lineage>
</organism>
<name>A0A4R6W9Q9_9SPHI</name>
<dbReference type="RefSeq" id="WP_133585778.1">
    <property type="nucleotide sequence ID" value="NZ_SNYV01000016.1"/>
</dbReference>
<protein>
    <submittedName>
        <fullName evidence="1">Uncharacterized protein</fullName>
    </submittedName>
</protein>
<dbReference type="Proteomes" id="UP000295292">
    <property type="component" value="Unassembled WGS sequence"/>
</dbReference>
<evidence type="ECO:0000313" key="1">
    <source>
        <dbReference type="EMBL" id="TDQ75894.1"/>
    </source>
</evidence>
<proteinExistence type="predicted"/>
<reference evidence="1 2" key="1">
    <citation type="submission" date="2019-03" db="EMBL/GenBank/DDBJ databases">
        <title>Genomic Encyclopedia of Archaeal and Bacterial Type Strains, Phase II (KMG-II): from individual species to whole genera.</title>
        <authorList>
            <person name="Goeker M."/>
        </authorList>
    </citation>
    <scope>NUCLEOTIDE SEQUENCE [LARGE SCALE GENOMIC DNA]</scope>
    <source>
        <strain evidence="1 2">DSM 28353</strain>
    </source>
</reference>
<dbReference type="OrthoDB" id="705316at2"/>